<sequence>MNNKILAIAATLMLAACGGSSSSSSSSHAQPPQEGPANDRATVQVLSNRPDLVSAGDVLIEVILKDAQSAEDLILRLNNVDVSSALQATPNNPLRLLGLVDGLSLGENTISSNIGNSITVINHPSGGPVFTGPHIQPWECQDGAADEDCNQQVEYLWLYKSSNPTLSGLQPYDPENPADDVATTTTDTGETLPFIVRQENGYQARDQYSIFTLHKTGEDWTPIQPQSQWNRRLLVTHGGNCRGDHDTSSPRTDDYAGTIPGNPLIEQSYITALSMGWSVLSTAQLNLGHNCNLSYQAESLMMAKEHFIEQYGELRYTVGTGCSGGAITQNMIANAYPGLYQGLLTTCTYPDVMSTATQFADYHMLLRYFGITADNPVAPTSRDGTVYAIPQQNEIYGHVNGIVNATVADTALFGEAVDPASACGGVSAEERFDQDTNPGGVRCDVISFMENMVGERERVPAADPLSDRWSQIEKDLGYGFAGFPLGNEGVQYGLIPLQEGTISPAQFLALNTNIGGLDPSLNVTAGRMKADYPALPNAYRTGILNTIVNMDTVPIINMTGPDPGAAHDAVHGYWVRWRLEREFGHRDNFVHWGGLTALVGDLNYMNQSLVAMASWLDAIEADTSVTPLAQKIITNKPADVQDQCSGVPGEMCPEELMTVFGTPRTQAGADKYGDQIQCQLKPFSRADNYGLGNTVWQEADWLLLEQTFTTGVCDWSKRPLEWQRTVTWLKYQDDKGDVITGGEQMTPADFPAGWASPAFSKTWEPGWQQP</sequence>
<protein>
    <submittedName>
        <fullName evidence="3">DUF6351 family protein</fullName>
    </submittedName>
</protein>
<name>A0ABV3UA12_9GAMM</name>
<comment type="caution">
    <text evidence="3">The sequence shown here is derived from an EMBL/GenBank/DDBJ whole genome shotgun (WGS) entry which is preliminary data.</text>
</comment>
<evidence type="ECO:0000313" key="3">
    <source>
        <dbReference type="EMBL" id="MEX1670310.1"/>
    </source>
</evidence>
<feature type="chain" id="PRO_5046318677" evidence="1">
    <location>
        <begin position="30"/>
        <end position="770"/>
    </location>
</feature>
<evidence type="ECO:0000256" key="1">
    <source>
        <dbReference type="SAM" id="SignalP"/>
    </source>
</evidence>
<proteinExistence type="predicted"/>
<keyword evidence="4" id="KW-1185">Reference proteome</keyword>
<evidence type="ECO:0000313" key="4">
    <source>
        <dbReference type="Proteomes" id="UP001557485"/>
    </source>
</evidence>
<dbReference type="RefSeq" id="WP_368382647.1">
    <property type="nucleotide sequence ID" value="NZ_JBFRYA010000015.1"/>
</dbReference>
<dbReference type="Pfam" id="PF19878">
    <property type="entry name" value="DUF6351"/>
    <property type="match status" value="1"/>
</dbReference>
<dbReference type="InterPro" id="IPR045556">
    <property type="entry name" value="DUF6351"/>
</dbReference>
<feature type="domain" description="DUF6351" evidence="2">
    <location>
        <begin position="43"/>
        <end position="719"/>
    </location>
</feature>
<accession>A0ABV3UA12</accession>
<dbReference type="PROSITE" id="PS51257">
    <property type="entry name" value="PROKAR_LIPOPROTEIN"/>
    <property type="match status" value="1"/>
</dbReference>
<organism evidence="3 4">
    <name type="scientific">Zhongshania guokunii</name>
    <dbReference type="NCBI Taxonomy" id="641783"/>
    <lineage>
        <taxon>Bacteria</taxon>
        <taxon>Pseudomonadati</taxon>
        <taxon>Pseudomonadota</taxon>
        <taxon>Gammaproteobacteria</taxon>
        <taxon>Cellvibrionales</taxon>
        <taxon>Spongiibacteraceae</taxon>
        <taxon>Zhongshania</taxon>
    </lineage>
</organism>
<keyword evidence="1" id="KW-0732">Signal</keyword>
<feature type="signal peptide" evidence="1">
    <location>
        <begin position="1"/>
        <end position="29"/>
    </location>
</feature>
<dbReference type="Proteomes" id="UP001557485">
    <property type="component" value="Unassembled WGS sequence"/>
</dbReference>
<dbReference type="EMBL" id="JBFRYA010000015">
    <property type="protein sequence ID" value="MEX1670310.1"/>
    <property type="molecule type" value="Genomic_DNA"/>
</dbReference>
<evidence type="ECO:0000259" key="2">
    <source>
        <dbReference type="Pfam" id="PF19878"/>
    </source>
</evidence>
<gene>
    <name evidence="3" type="ORF">AB4876_15420</name>
</gene>
<reference evidence="3 4" key="1">
    <citation type="journal article" date="2011" name="Int. J. Syst. Evol. Microbiol.">
        <title>Zhongshania antarctica gen. nov., sp. nov. and Zhongshania guokunii sp. nov., gammaproteobacteria respectively isolated from coastal attached (fast) ice and surface seawater of the Antarctic.</title>
        <authorList>
            <person name="Li H.J."/>
            <person name="Zhang X.Y."/>
            <person name="Chen C.X."/>
            <person name="Zhang Y.J."/>
            <person name="Gao Z.M."/>
            <person name="Yu Y."/>
            <person name="Chen X.L."/>
            <person name="Chen B."/>
            <person name="Zhang Y.Z."/>
        </authorList>
    </citation>
    <scope>NUCLEOTIDE SEQUENCE [LARGE SCALE GENOMIC DNA]</scope>
    <source>
        <strain evidence="3 4">ZS6-22T</strain>
    </source>
</reference>